<comment type="subcellular location">
    <subcellularLocation>
        <location evidence="1 10">Cell outer membrane</location>
        <topology evidence="1 10">Multi-pass membrane protein</topology>
    </subcellularLocation>
</comment>
<evidence type="ECO:0000256" key="11">
    <source>
        <dbReference type="RuleBase" id="RU003357"/>
    </source>
</evidence>
<evidence type="ECO:0000256" key="6">
    <source>
        <dbReference type="ARBA" id="ARBA00023077"/>
    </source>
</evidence>
<dbReference type="InterPro" id="IPR036942">
    <property type="entry name" value="Beta-barrel_TonB_sf"/>
</dbReference>
<feature type="domain" description="TonB-dependent receptor plug" evidence="13">
    <location>
        <begin position="124"/>
        <end position="228"/>
    </location>
</feature>
<evidence type="ECO:0000256" key="2">
    <source>
        <dbReference type="ARBA" id="ARBA00022448"/>
    </source>
</evidence>
<evidence type="ECO:0000256" key="3">
    <source>
        <dbReference type="ARBA" id="ARBA00022452"/>
    </source>
</evidence>
<dbReference type="InterPro" id="IPR037066">
    <property type="entry name" value="Plug_dom_sf"/>
</dbReference>
<protein>
    <submittedName>
        <fullName evidence="14">TonB-dependent receptor</fullName>
    </submittedName>
</protein>
<reference evidence="14 15" key="1">
    <citation type="submission" date="2020-08" db="EMBL/GenBank/DDBJ databases">
        <title>Croceimicrobium hydrocarbonivorans gen. nov., sp. nov., a novel marine bacterium isolated from a bacterial consortium that degrades polyethylene terephthalate.</title>
        <authorList>
            <person name="Liu R."/>
        </authorList>
    </citation>
    <scope>NUCLEOTIDE SEQUENCE [LARGE SCALE GENOMIC DNA]</scope>
    <source>
        <strain evidence="14 15">A20-9</strain>
    </source>
</reference>
<evidence type="ECO:0000256" key="5">
    <source>
        <dbReference type="ARBA" id="ARBA00022729"/>
    </source>
</evidence>
<dbReference type="InterPro" id="IPR013784">
    <property type="entry name" value="Carb-bd-like_fold"/>
</dbReference>
<sequence length="784" mass="89389">MRARWCFVISLLLTLGISPLIGQQSLGSIEGQISDMQGQKLPAVAIFIDSLHLGTASDVEGHFRLNAIPAGWHLLEVQAIGYKSIQRKLQITRGQKLNLNFQLVETANLLEEITILRKSQAEEKRQSTFTVNVLETKGLQNLSSDLNQVLRQSSGITIREAGGLGSGFKLSLNGLSGNQIRIFRDGIPMENFGSALSLNNFPVNLIESIEVYKGVVPIGLAADALGGAININSSQNQQSFLDAAYSIGSFNTHRLSISSQYAPENRKFFLRLNAFGNYSENNYRMKSVPIYDLELGNYLGDQEVQRFHSEYQSAMLQFEAGYRNLKWADQIALSTSQAYNFKHYQHPDNNIKRSFGAFHSHNHSQLLSLNYQKKWNKLNISAYALGGISTESIVDTSSYKYNWLGEKIKRANDDPKGELFERKSLLELKDQLWRSNILASYQLHPSHQVQLSASQSYLRRQGKDEVNRFSTSFKVPSHIQKSILAASYHLKAPSGRWNFSLLAKEYWYSGEINSPDEQDQNQSTALAFERFGAGATFSYYLTPRWQIKTSYEKAYRLPEAYEILGDGIYVNANPGLAPEQSDNYNLGLRLNPNAGSWKYSAEFNAFLRNSADFIRFKPLGPFGQYENLHEVRSLGTELSLNLAYQDRIQITVNGTYQDLRDRNLLDEGLENINYNSRIPNVPYLFSNARLAVKPLRKQSLKLYWSTHYVHEFFLNWENLGHSDSKHIIPSQLNHDLECEYSFKEGRYNLSLSLNNLFDAELYDNFRIQKPGRAFYLKFRYLFKS</sequence>
<keyword evidence="2 10" id="KW-0813">Transport</keyword>
<keyword evidence="3 10" id="KW-1134">Transmembrane beta strand</keyword>
<evidence type="ECO:0000313" key="15">
    <source>
        <dbReference type="Proteomes" id="UP000516305"/>
    </source>
</evidence>
<dbReference type="Proteomes" id="UP000516305">
    <property type="component" value="Chromosome"/>
</dbReference>
<evidence type="ECO:0000256" key="8">
    <source>
        <dbReference type="ARBA" id="ARBA00023170"/>
    </source>
</evidence>
<keyword evidence="8 14" id="KW-0675">Receptor</keyword>
<dbReference type="SUPFAM" id="SSF56935">
    <property type="entry name" value="Porins"/>
    <property type="match status" value="1"/>
</dbReference>
<dbReference type="PANTHER" id="PTHR30069">
    <property type="entry name" value="TONB-DEPENDENT OUTER MEMBRANE RECEPTOR"/>
    <property type="match status" value="1"/>
</dbReference>
<dbReference type="SUPFAM" id="SSF49452">
    <property type="entry name" value="Starch-binding domain-like"/>
    <property type="match status" value="1"/>
</dbReference>
<proteinExistence type="inferred from homology"/>
<feature type="domain" description="TonB-dependent receptor-like beta-barrel" evidence="12">
    <location>
        <begin position="334"/>
        <end position="756"/>
    </location>
</feature>
<comment type="similarity">
    <text evidence="10 11">Belongs to the TonB-dependent receptor family.</text>
</comment>
<dbReference type="EMBL" id="CP060139">
    <property type="protein sequence ID" value="QNR25285.1"/>
    <property type="molecule type" value="Genomic_DNA"/>
</dbReference>
<keyword evidence="15" id="KW-1185">Reference proteome</keyword>
<evidence type="ECO:0000256" key="9">
    <source>
        <dbReference type="ARBA" id="ARBA00023237"/>
    </source>
</evidence>
<accession>A0A7H0VHT7</accession>
<dbReference type="GO" id="GO:0015344">
    <property type="term" value="F:siderophore uptake transmembrane transporter activity"/>
    <property type="evidence" value="ECO:0007669"/>
    <property type="project" value="TreeGrafter"/>
</dbReference>
<dbReference type="InterPro" id="IPR000531">
    <property type="entry name" value="Beta-barrel_TonB"/>
</dbReference>
<keyword evidence="4 10" id="KW-0812">Transmembrane</keyword>
<evidence type="ECO:0000313" key="14">
    <source>
        <dbReference type="EMBL" id="QNR25285.1"/>
    </source>
</evidence>
<dbReference type="GO" id="GO:0009279">
    <property type="term" value="C:cell outer membrane"/>
    <property type="evidence" value="ECO:0007669"/>
    <property type="project" value="UniProtKB-SubCell"/>
</dbReference>
<dbReference type="Gene3D" id="2.60.40.1120">
    <property type="entry name" value="Carboxypeptidase-like, regulatory domain"/>
    <property type="match status" value="1"/>
</dbReference>
<dbReference type="PANTHER" id="PTHR30069:SF29">
    <property type="entry name" value="HEMOGLOBIN AND HEMOGLOBIN-HAPTOGLOBIN-BINDING PROTEIN 1-RELATED"/>
    <property type="match status" value="1"/>
</dbReference>
<dbReference type="Pfam" id="PF13715">
    <property type="entry name" value="CarbopepD_reg_2"/>
    <property type="match status" value="1"/>
</dbReference>
<evidence type="ECO:0000256" key="10">
    <source>
        <dbReference type="PROSITE-ProRule" id="PRU01360"/>
    </source>
</evidence>
<dbReference type="AlphaFoldDB" id="A0A7H0VHT7"/>
<dbReference type="KEGG" id="chyd:H4K34_05450"/>
<dbReference type="InterPro" id="IPR012910">
    <property type="entry name" value="Plug_dom"/>
</dbReference>
<organism evidence="14 15">
    <name type="scientific">Croceimicrobium hydrocarbonivorans</name>
    <dbReference type="NCBI Taxonomy" id="2761580"/>
    <lineage>
        <taxon>Bacteria</taxon>
        <taxon>Pseudomonadati</taxon>
        <taxon>Bacteroidota</taxon>
        <taxon>Flavobacteriia</taxon>
        <taxon>Flavobacteriales</taxon>
        <taxon>Owenweeksiaceae</taxon>
        <taxon>Croceimicrobium</taxon>
    </lineage>
</organism>
<dbReference type="Pfam" id="PF00593">
    <property type="entry name" value="TonB_dep_Rec_b-barrel"/>
    <property type="match status" value="1"/>
</dbReference>
<evidence type="ECO:0000256" key="1">
    <source>
        <dbReference type="ARBA" id="ARBA00004571"/>
    </source>
</evidence>
<evidence type="ECO:0000259" key="13">
    <source>
        <dbReference type="Pfam" id="PF07715"/>
    </source>
</evidence>
<keyword evidence="7 10" id="KW-0472">Membrane</keyword>
<dbReference type="InterPro" id="IPR039426">
    <property type="entry name" value="TonB-dep_rcpt-like"/>
</dbReference>
<dbReference type="Gene3D" id="2.170.130.10">
    <property type="entry name" value="TonB-dependent receptor, plug domain"/>
    <property type="match status" value="1"/>
</dbReference>
<evidence type="ECO:0000259" key="12">
    <source>
        <dbReference type="Pfam" id="PF00593"/>
    </source>
</evidence>
<dbReference type="GO" id="GO:0044718">
    <property type="term" value="P:siderophore transmembrane transport"/>
    <property type="evidence" value="ECO:0007669"/>
    <property type="project" value="TreeGrafter"/>
</dbReference>
<dbReference type="PROSITE" id="PS52016">
    <property type="entry name" value="TONB_DEPENDENT_REC_3"/>
    <property type="match status" value="1"/>
</dbReference>
<keyword evidence="9 10" id="KW-0998">Cell outer membrane</keyword>
<evidence type="ECO:0000256" key="4">
    <source>
        <dbReference type="ARBA" id="ARBA00022692"/>
    </source>
</evidence>
<name>A0A7H0VHT7_9FLAO</name>
<dbReference type="RefSeq" id="WP_210759812.1">
    <property type="nucleotide sequence ID" value="NZ_CP060139.1"/>
</dbReference>
<gene>
    <name evidence="14" type="ORF">H4K34_05450</name>
</gene>
<keyword evidence="5" id="KW-0732">Signal</keyword>
<dbReference type="Pfam" id="PF07715">
    <property type="entry name" value="Plug"/>
    <property type="match status" value="1"/>
</dbReference>
<dbReference type="GO" id="GO:0030246">
    <property type="term" value="F:carbohydrate binding"/>
    <property type="evidence" value="ECO:0007669"/>
    <property type="project" value="InterPro"/>
</dbReference>
<evidence type="ECO:0000256" key="7">
    <source>
        <dbReference type="ARBA" id="ARBA00023136"/>
    </source>
</evidence>
<keyword evidence="6 11" id="KW-0798">TonB box</keyword>
<dbReference type="Gene3D" id="2.40.170.20">
    <property type="entry name" value="TonB-dependent receptor, beta-barrel domain"/>
    <property type="match status" value="1"/>
</dbReference>